<keyword evidence="2" id="KW-0663">Pyridoxal phosphate</keyword>
<dbReference type="InterPro" id="IPR000821">
    <property type="entry name" value="Ala_racemase"/>
</dbReference>
<evidence type="ECO:0000313" key="5">
    <source>
        <dbReference type="EMBL" id="MFH8249900.1"/>
    </source>
</evidence>
<dbReference type="EMBL" id="JBIQWL010000002">
    <property type="protein sequence ID" value="MFH8249900.1"/>
    <property type="molecule type" value="Genomic_DNA"/>
</dbReference>
<keyword evidence="3" id="KW-0413">Isomerase</keyword>
<dbReference type="Gene3D" id="2.40.37.10">
    <property type="entry name" value="Lyase, Ornithine Decarboxylase, Chain A, domain 1"/>
    <property type="match status" value="1"/>
</dbReference>
<dbReference type="PANTHER" id="PTHR30511">
    <property type="entry name" value="ALANINE RACEMASE"/>
    <property type="match status" value="1"/>
</dbReference>
<dbReference type="Pfam" id="PF00842">
    <property type="entry name" value="Ala_racemase_C"/>
    <property type="match status" value="1"/>
</dbReference>
<comment type="caution">
    <text evidence="5">The sequence shown here is derived from an EMBL/GenBank/DDBJ whole genome shotgun (WGS) entry which is preliminary data.</text>
</comment>
<accession>A0ABW7Q594</accession>
<sequence length="240" mass="25046">MTSGDRIEDAAPWRSAPVARIDHRALRANVEALLLLTGGEYAIADLRHDAWGHGLHEVARTLVDTGVDGLLVDERESAGMADAHPGVAVESVGEATLDTSALYGLPGTAGVPVMRLSGSVLVVKALHAGEGVSYGFTHRAAEDTRIALVTGGYAQGVVRSLGDHARVRIGEALHTIVGRVAMDVCVVDIGDADVARGDEAVFFGPEADDPDLARWTAHTGLDGPEIVAAVGSRAQREHVS</sequence>
<reference evidence="5 6" key="1">
    <citation type="submission" date="2024-09" db="EMBL/GenBank/DDBJ databases">
        <authorList>
            <person name="Pan X."/>
        </authorList>
    </citation>
    <scope>NUCLEOTIDE SEQUENCE [LARGE SCALE GENOMIC DNA]</scope>
    <source>
        <strain evidence="5 6">B2969</strain>
    </source>
</reference>
<evidence type="ECO:0000256" key="1">
    <source>
        <dbReference type="ARBA" id="ARBA00001933"/>
    </source>
</evidence>
<organism evidence="5 6">
    <name type="scientific">Microbacterium alkaliflavum</name>
    <dbReference type="NCBI Taxonomy" id="3248839"/>
    <lineage>
        <taxon>Bacteria</taxon>
        <taxon>Bacillati</taxon>
        <taxon>Actinomycetota</taxon>
        <taxon>Actinomycetes</taxon>
        <taxon>Micrococcales</taxon>
        <taxon>Microbacteriaceae</taxon>
        <taxon>Microbacterium</taxon>
    </lineage>
</organism>
<dbReference type="InterPro" id="IPR011079">
    <property type="entry name" value="Ala_racemase_C"/>
</dbReference>
<feature type="domain" description="Alanine racemase C-terminal" evidence="4">
    <location>
        <begin position="113"/>
        <end position="239"/>
    </location>
</feature>
<proteinExistence type="predicted"/>
<dbReference type="Gene3D" id="3.20.20.10">
    <property type="entry name" value="Alanine racemase"/>
    <property type="match status" value="1"/>
</dbReference>
<keyword evidence="6" id="KW-1185">Reference proteome</keyword>
<dbReference type="RefSeq" id="WP_396639852.1">
    <property type="nucleotide sequence ID" value="NZ_JBIQWL010000002.1"/>
</dbReference>
<evidence type="ECO:0000259" key="4">
    <source>
        <dbReference type="SMART" id="SM01005"/>
    </source>
</evidence>
<dbReference type="InterPro" id="IPR029066">
    <property type="entry name" value="PLP-binding_barrel"/>
</dbReference>
<evidence type="ECO:0000256" key="3">
    <source>
        <dbReference type="ARBA" id="ARBA00023235"/>
    </source>
</evidence>
<gene>
    <name evidence="5" type="ORF">ACH3VR_05980</name>
</gene>
<dbReference type="SMART" id="SM01005">
    <property type="entry name" value="Ala_racemase_C"/>
    <property type="match status" value="1"/>
</dbReference>
<dbReference type="PANTHER" id="PTHR30511:SF0">
    <property type="entry name" value="ALANINE RACEMASE, CATABOLIC-RELATED"/>
    <property type="match status" value="1"/>
</dbReference>
<dbReference type="Proteomes" id="UP001610861">
    <property type="component" value="Unassembled WGS sequence"/>
</dbReference>
<protein>
    <submittedName>
        <fullName evidence="5">Alanine racemase</fullName>
    </submittedName>
</protein>
<name>A0ABW7Q594_9MICO</name>
<dbReference type="SUPFAM" id="SSF50621">
    <property type="entry name" value="Alanine racemase C-terminal domain-like"/>
    <property type="match status" value="1"/>
</dbReference>
<evidence type="ECO:0000313" key="6">
    <source>
        <dbReference type="Proteomes" id="UP001610861"/>
    </source>
</evidence>
<dbReference type="InterPro" id="IPR009006">
    <property type="entry name" value="Ala_racemase/Decarboxylase_C"/>
</dbReference>
<evidence type="ECO:0000256" key="2">
    <source>
        <dbReference type="ARBA" id="ARBA00022898"/>
    </source>
</evidence>
<comment type="cofactor">
    <cofactor evidence="1">
        <name>pyridoxal 5'-phosphate</name>
        <dbReference type="ChEBI" id="CHEBI:597326"/>
    </cofactor>
</comment>
<dbReference type="SUPFAM" id="SSF51419">
    <property type="entry name" value="PLP-binding barrel"/>
    <property type="match status" value="1"/>
</dbReference>